<dbReference type="InterPro" id="IPR051457">
    <property type="entry name" value="2-oxoacid:Fd_oxidoreductase"/>
</dbReference>
<evidence type="ECO:0000256" key="1">
    <source>
        <dbReference type="ARBA" id="ARBA00023002"/>
    </source>
</evidence>
<dbReference type="Pfam" id="PF02775">
    <property type="entry name" value="TPP_enzyme_C"/>
    <property type="match status" value="1"/>
</dbReference>
<keyword evidence="2" id="KW-0175">Coiled coil</keyword>
<keyword evidence="1" id="KW-0560">Oxidoreductase</keyword>
<dbReference type="Proteomes" id="UP001059617">
    <property type="component" value="Chromosome"/>
</dbReference>
<dbReference type="Gene3D" id="3.40.920.10">
    <property type="entry name" value="Pyruvate-ferredoxin oxidoreductase, PFOR, domain III"/>
    <property type="match status" value="1"/>
</dbReference>
<evidence type="ECO:0000259" key="5">
    <source>
        <dbReference type="Pfam" id="PF20169"/>
    </source>
</evidence>
<dbReference type="NCBIfam" id="NF009589">
    <property type="entry name" value="PRK13030.1"/>
    <property type="match status" value="1"/>
</dbReference>
<proteinExistence type="predicted"/>
<dbReference type="InterPro" id="IPR002880">
    <property type="entry name" value="Pyrv_Fd/Flavodoxin_OxRdtase_N"/>
</dbReference>
<evidence type="ECO:0000259" key="3">
    <source>
        <dbReference type="Pfam" id="PF01558"/>
    </source>
</evidence>
<keyword evidence="7" id="KW-1185">Reference proteome</keyword>
<sequence>MATSKGRQHDAALDELDCTAGLAYLTGSDILLRLPAIQRKLDLIAGHNTKGYVSGYPGSPLSGLDSMLRREQRRLSALGVEFDAAVNEDLAATALWGTQNLDVGGVTTPYDGVFGMWYGKGPGVERSTDPMRTASYFGTAQYGGVLALAGDDHDARSTVTAQQSETLFLHMGMPILSPATLQEFLQYGLAGWALSRYSKLWVGMICLNDLADAAATVDLGALPTFIDPGDRGAPPIQLGKSLLEIEHDIRHLRVPAAQRFARLNQLDRVAVGADSPHRKIGIVVGGKAYLDVIDALARLGLSEEQAAQAGIAVYKVGMLWPLEDQGALEFMRGRDEVIVIEAKHPLIEDQLNRISNRLPSGQRPLIVGKTDERGLRLVPETGGLDAEIVATVLRTRLRRAKVELPGVRAAPTEVRTTLSITPVSNGLVRAAGFCSGCPHNTSTRVPAGEMNLGGTGCHAMATMRQMTGRQTEILHHMGGEGAMWIGMSKFADRDHMFQNVGDGTFAHSASLALRGAVAAGVDITYKILVNGFISMTGGQEIPGQQDTPQICRQALAEGASKVVVVTENPARVRRLGSLPRGVKVVHRRKFLQVEAELAKVRGVSVLIYDQECAAELRRMRKRGKAVDPDKRTYINTEVCEGCGDCNTVSNCISVEPVETSLGRKRRIDQSSCNKDFSCVDGYCPSFVTLYGATPRKRSVAGLSSLAGVDLPDPVVSAGKDTYNIVVGGIGGSGVLTIGAILGRAASIEGRCVSVLNETGMAQKNGNVQSHVRISALPTAQLSPRIAAGDADLVIGGDIVVASAPATLALYSQQTTSAVVNRDVKPTVAFADNPDLDLAGNRMVDTLKAATDGRLDLVDANRIAVMAFGDEIYANVLLIGFAAQRGLLPLSVTSIASAIELNGASVEKNLQALRLGRLLAVGEESVTHLLAQVEPSAEEGLAQSVAQLVADRRERLVRYQNEAYAQRYLALVEQARAADDRLGRADGDLSRAVATYFYKLMAYKDEYEVARMYTDPDFKRGLREEFEGDFKIKLNLAPQIFNPRDPLSGRARKWEIPFWALQQPFKVMAAMRRLRGTKFDVFGLTEHRRAERRRIDEYERLLTGLLRDLNDARYETVVDIAAAPELIRGYDSVKDASAQRAGQAVEGYLRELDASALSGAGGK</sequence>
<feature type="domain" description="Pyruvate/ketoisovalerate oxidoreductase catalytic" evidence="3">
    <location>
        <begin position="730"/>
        <end position="916"/>
    </location>
</feature>
<dbReference type="InterPro" id="IPR046667">
    <property type="entry name" value="DUF6537"/>
</dbReference>
<dbReference type="Pfam" id="PF20169">
    <property type="entry name" value="DUF6537"/>
    <property type="match status" value="1"/>
</dbReference>
<dbReference type="Gene3D" id="3.40.50.970">
    <property type="match status" value="1"/>
</dbReference>
<feature type="coiled-coil region" evidence="2">
    <location>
        <begin position="1087"/>
        <end position="1114"/>
    </location>
</feature>
<name>A0ABY5VRH2_9ACTN</name>
<reference evidence="6" key="1">
    <citation type="submission" date="2021-04" db="EMBL/GenBank/DDBJ databases">
        <authorList>
            <person name="Hartkoorn R.C."/>
            <person name="Beaudoing E."/>
            <person name="Hot D."/>
        </authorList>
    </citation>
    <scope>NUCLEOTIDE SEQUENCE</scope>
    <source>
        <strain evidence="6">NRRL B-16292</strain>
    </source>
</reference>
<evidence type="ECO:0000313" key="7">
    <source>
        <dbReference type="Proteomes" id="UP001059617"/>
    </source>
</evidence>
<dbReference type="Pfam" id="PF01558">
    <property type="entry name" value="POR"/>
    <property type="match status" value="1"/>
</dbReference>
<dbReference type="EMBL" id="CP073720">
    <property type="protein sequence ID" value="UWP80373.1"/>
    <property type="molecule type" value="Genomic_DNA"/>
</dbReference>
<dbReference type="InterPro" id="IPR019752">
    <property type="entry name" value="Pyrv/ketoisovalerate_OxRed_cat"/>
</dbReference>
<dbReference type="NCBIfam" id="NF009588">
    <property type="entry name" value="PRK13029.1"/>
    <property type="match status" value="1"/>
</dbReference>
<dbReference type="PANTHER" id="PTHR48084">
    <property type="entry name" value="2-OXOGLUTARATE OXIDOREDUCTASE SUBUNIT KORB-RELATED"/>
    <property type="match status" value="1"/>
</dbReference>
<organism evidence="6 7">
    <name type="scientific">Dactylosporangium fulvum</name>
    <dbReference type="NCBI Taxonomy" id="53359"/>
    <lineage>
        <taxon>Bacteria</taxon>
        <taxon>Bacillati</taxon>
        <taxon>Actinomycetota</taxon>
        <taxon>Actinomycetes</taxon>
        <taxon>Micromonosporales</taxon>
        <taxon>Micromonosporaceae</taxon>
        <taxon>Dactylosporangium</taxon>
    </lineage>
</organism>
<feature type="domain" description="DUF6537" evidence="5">
    <location>
        <begin position="945"/>
        <end position="1144"/>
    </location>
</feature>
<reference evidence="6" key="2">
    <citation type="submission" date="2022-09" db="EMBL/GenBank/DDBJ databases">
        <title>Biosynthetic gene clusters of Dactylosporangioum fulvum.</title>
        <authorList>
            <person name="Caradec T."/>
        </authorList>
    </citation>
    <scope>NUCLEOTIDE SEQUENCE</scope>
    <source>
        <strain evidence="6">NRRL B-16292</strain>
    </source>
</reference>
<feature type="domain" description="Thiamine pyrophosphate enzyme TPP-binding" evidence="4">
    <location>
        <begin position="454"/>
        <end position="547"/>
    </location>
</feature>
<dbReference type="PANTHER" id="PTHR48084:SF3">
    <property type="entry name" value="SUBUNIT OF PYRUVATE:FLAVODOXIN OXIDOREDUCTASE"/>
    <property type="match status" value="1"/>
</dbReference>
<dbReference type="RefSeq" id="WP_259858132.1">
    <property type="nucleotide sequence ID" value="NZ_BAAAST010000009.1"/>
</dbReference>
<evidence type="ECO:0000259" key="4">
    <source>
        <dbReference type="Pfam" id="PF02775"/>
    </source>
</evidence>
<dbReference type="SUPFAM" id="SSF53323">
    <property type="entry name" value="Pyruvate-ferredoxin oxidoreductase, PFOR, domain III"/>
    <property type="match status" value="1"/>
</dbReference>
<dbReference type="InterPro" id="IPR029061">
    <property type="entry name" value="THDP-binding"/>
</dbReference>
<protein>
    <submittedName>
        <fullName evidence="6">Indolepyruvate ferredoxin oxidoreductase family protein</fullName>
    </submittedName>
</protein>
<evidence type="ECO:0000313" key="6">
    <source>
        <dbReference type="EMBL" id="UWP80373.1"/>
    </source>
</evidence>
<dbReference type="InterPro" id="IPR011766">
    <property type="entry name" value="TPP_enzyme_TPP-bd"/>
</dbReference>
<evidence type="ECO:0000256" key="2">
    <source>
        <dbReference type="SAM" id="Coils"/>
    </source>
</evidence>
<accession>A0ABY5VRH2</accession>
<dbReference type="SUPFAM" id="SSF52518">
    <property type="entry name" value="Thiamin diphosphate-binding fold (THDP-binding)"/>
    <property type="match status" value="2"/>
</dbReference>
<gene>
    <name evidence="6" type="ORF">Dfulv_35160</name>
</gene>
<dbReference type="CDD" id="cd07034">
    <property type="entry name" value="TPP_PYR_PFOR_IOR-alpha_like"/>
    <property type="match status" value="1"/>
</dbReference>
<dbReference type="InterPro" id="IPR002869">
    <property type="entry name" value="Pyrv_flavodox_OxRed_cen"/>
</dbReference>